<organism evidence="3 4">
    <name type="scientific">Corynebacterium argentoratense DSM 44202</name>
    <dbReference type="NCBI Taxonomy" id="1348662"/>
    <lineage>
        <taxon>Bacteria</taxon>
        <taxon>Bacillati</taxon>
        <taxon>Actinomycetota</taxon>
        <taxon>Actinomycetes</taxon>
        <taxon>Mycobacteriales</taxon>
        <taxon>Corynebacteriaceae</taxon>
        <taxon>Corynebacterium</taxon>
    </lineage>
</organism>
<feature type="transmembrane region" description="Helical" evidence="2">
    <location>
        <begin position="157"/>
        <end position="177"/>
    </location>
</feature>
<keyword evidence="2" id="KW-1133">Transmembrane helix</keyword>
<dbReference type="HOGENOM" id="CLU_020665_0_0_11"/>
<name>U3GYP1_9CORY</name>
<feature type="region of interest" description="Disordered" evidence="1">
    <location>
        <begin position="399"/>
        <end position="522"/>
    </location>
</feature>
<keyword evidence="4" id="KW-1185">Reference proteome</keyword>
<feature type="compositionally biased region" description="Acidic residues" evidence="1">
    <location>
        <begin position="399"/>
        <end position="448"/>
    </location>
</feature>
<feature type="transmembrane region" description="Helical" evidence="2">
    <location>
        <begin position="71"/>
        <end position="93"/>
    </location>
</feature>
<reference evidence="3 4" key="1">
    <citation type="journal article" date="2013" name="Genome Announc.">
        <title>Whole-Genome Sequence of the Clinical Strain Corynebacterium argentoratense DSM 44202, Isolated from a Human Throat Specimen.</title>
        <authorList>
            <person name="Bomholt C."/>
            <person name="Glaub A."/>
            <person name="Gravermann K."/>
            <person name="Albersmeier A."/>
            <person name="Brinkrolf K."/>
            <person name="Ruckert C."/>
            <person name="Tauch A."/>
        </authorList>
    </citation>
    <scope>NUCLEOTIDE SEQUENCE [LARGE SCALE GENOMIC DNA]</scope>
    <source>
        <strain evidence="3">DSM 44202</strain>
    </source>
</reference>
<feature type="transmembrane region" description="Helical" evidence="2">
    <location>
        <begin position="237"/>
        <end position="259"/>
    </location>
</feature>
<feature type="transmembrane region" description="Helical" evidence="2">
    <location>
        <begin position="114"/>
        <end position="137"/>
    </location>
</feature>
<evidence type="ECO:0000256" key="2">
    <source>
        <dbReference type="SAM" id="Phobius"/>
    </source>
</evidence>
<dbReference type="eggNOG" id="ENOG5033EIZ">
    <property type="taxonomic scope" value="Bacteria"/>
</dbReference>
<keyword evidence="2" id="KW-0472">Membrane</keyword>
<gene>
    <name evidence="3" type="ORF">CARG_02765</name>
</gene>
<feature type="compositionally biased region" description="Acidic residues" evidence="1">
    <location>
        <begin position="454"/>
        <end position="498"/>
    </location>
</feature>
<evidence type="ECO:0000313" key="3">
    <source>
        <dbReference type="EMBL" id="AGU14707.1"/>
    </source>
</evidence>
<feature type="transmembrane region" description="Helical" evidence="2">
    <location>
        <begin position="271"/>
        <end position="290"/>
    </location>
</feature>
<dbReference type="AlphaFoldDB" id="U3GYP1"/>
<feature type="transmembrane region" description="Helical" evidence="2">
    <location>
        <begin position="296"/>
        <end position="317"/>
    </location>
</feature>
<dbReference type="EMBL" id="CP006365">
    <property type="protein sequence ID" value="AGU14707.1"/>
    <property type="molecule type" value="Genomic_DNA"/>
</dbReference>
<dbReference type="PATRIC" id="fig|1348662.3.peg.542"/>
<proteinExistence type="predicted"/>
<accession>U3GYP1</accession>
<keyword evidence="2" id="KW-0812">Transmembrane</keyword>
<feature type="transmembrane region" description="Helical" evidence="2">
    <location>
        <begin position="361"/>
        <end position="385"/>
    </location>
</feature>
<dbReference type="InterPro" id="IPR045931">
    <property type="entry name" value="DUF6350"/>
</dbReference>
<dbReference type="STRING" id="1348662.CARG_02765"/>
<dbReference type="Proteomes" id="UP000016943">
    <property type="component" value="Chromosome"/>
</dbReference>
<evidence type="ECO:0000313" key="4">
    <source>
        <dbReference type="Proteomes" id="UP000016943"/>
    </source>
</evidence>
<sequence>MGLSVVSAQKAALIDRSTWKGKFKAFLPTLVLPHVTIIAVAIIGAISVLLATGSSFVALPATIAQLWLLAHAAPVASSSTVLSVVPVVPAFLVARAMARWIRVLIKDRVSISDLVLLQALTVVFPLALTGVACGMLYDAASVLPVAVPPVGTAMLRAVVVHEFGLIAAMGVRLWRLLVVRWKMSPVVVDAALYARDFLLRLGAVGVLAVLVSLIVHGSTTVSMAGMFGDEVHGGGPVAIVAMIALSLLYLLNAAVWSAAVLSGSEMHVGDGVVSVFGVAPSPLPPLPLFAAMPVQAWVVAPVLLLAPVAVSSAMAYRRVAHSERALSEFAFAGLFAALGCAVAVFMSSGDAGAFGFVGSTFWLTVALVALWCSVPGILIALIHGFMAVKAPLSKRDIEPADDEVAETDVEDTDAAELEEIDVEESETEEEAESEAPEGAEPADPESAENLEAAETTEEEAEAEDPEDAETTEEEAEAEDPEDAEAVEDAEAEDIEAEELDAKEIDAEELDVEDGESEQPGRG</sequence>
<evidence type="ECO:0000256" key="1">
    <source>
        <dbReference type="SAM" id="MobiDB-lite"/>
    </source>
</evidence>
<feature type="transmembrane region" description="Helical" evidence="2">
    <location>
        <begin position="329"/>
        <end position="349"/>
    </location>
</feature>
<dbReference type="KEGG" id="caz:CARG_02765"/>
<feature type="compositionally biased region" description="Acidic residues" evidence="1">
    <location>
        <begin position="505"/>
        <end position="516"/>
    </location>
</feature>
<feature type="transmembrane region" description="Helical" evidence="2">
    <location>
        <begin position="197"/>
        <end position="217"/>
    </location>
</feature>
<protein>
    <submittedName>
        <fullName evidence="3">Uncharacterized protein</fullName>
    </submittedName>
</protein>
<dbReference type="Pfam" id="PF19877">
    <property type="entry name" value="DUF6350"/>
    <property type="match status" value="1"/>
</dbReference>
<feature type="transmembrane region" description="Helical" evidence="2">
    <location>
        <begin position="25"/>
        <end position="51"/>
    </location>
</feature>